<evidence type="ECO:0000256" key="8">
    <source>
        <dbReference type="ARBA" id="ARBA00047942"/>
    </source>
</evidence>
<organism evidence="11">
    <name type="scientific">Herbiconiux sp. A18JL235</name>
    <dbReference type="NCBI Taxonomy" id="3152363"/>
    <lineage>
        <taxon>Bacteria</taxon>
        <taxon>Bacillati</taxon>
        <taxon>Actinomycetota</taxon>
        <taxon>Actinomycetes</taxon>
        <taxon>Micrococcales</taxon>
        <taxon>Microbacteriaceae</taxon>
        <taxon>Herbiconiux</taxon>
    </lineage>
</organism>
<reference evidence="11" key="1">
    <citation type="submission" date="2024-05" db="EMBL/GenBank/DDBJ databases">
        <title>Herbiconiux sp. A18JL235.</title>
        <authorList>
            <person name="Zhang G."/>
        </authorList>
    </citation>
    <scope>NUCLEOTIDE SEQUENCE</scope>
    <source>
        <strain evidence="11">A18JL235</strain>
        <plasmid evidence="11">unnamed2</plasmid>
    </source>
</reference>
<dbReference type="InterPro" id="IPR003356">
    <property type="entry name" value="DNA_methylase_A-5"/>
</dbReference>
<keyword evidence="4" id="KW-0808">Transferase</keyword>
<accession>A0AB39BNB1</accession>
<dbReference type="Pfam" id="PF12161">
    <property type="entry name" value="HsdM_N"/>
    <property type="match status" value="1"/>
</dbReference>
<dbReference type="GO" id="GO:0008170">
    <property type="term" value="F:N-methyltransferase activity"/>
    <property type="evidence" value="ECO:0007669"/>
    <property type="project" value="InterPro"/>
</dbReference>
<dbReference type="InterPro" id="IPR022749">
    <property type="entry name" value="D12N6_MeTrfase_N"/>
</dbReference>
<dbReference type="InterPro" id="IPR051537">
    <property type="entry name" value="DNA_Adenine_Mtase"/>
</dbReference>
<sequence>MTLQELQRLVKSASEKMRADDNTKGTAKYLEHFSWLLFLKVFEQVEQEKSLVAEIDGRSFDRIIESPFNWSDWADGQYTGDSLISFINDELFPHLRSLTGTRSRETVAELFSGVSTVMKSGYVLAEVLKVVDKIRFREADDFHAMTVIYETLLAQMGSDSGWSGEHYTPRPLINFIVDVVDPKVGEVVFDPCSGSAGFLVEAFEHMRPKATTTQEDEFLHSEALRGQDSGEFPFLLGTMNLLLHGVTEPDIKRRNSLERDIRTISSDDLVDVVLTNPPFGGSEHPQVQRNFPIRSSSTQLLFMQLNLATLRPQGRMGVVLPESFLSNGDSFAVFRKQMLETWNVHTIVSVPSKGIWYKDVKTDLLFIDGPGPTEEIFYVEIQPPPGVKNFSRVRKPLTEEALAPFLELVNNRAESEHSWSVRVEDLDRDSFDLRPMKPATETLLTLEDAHERLSRIGARAPIVEASVESLTSALSGAAPAEADVAFPLRPLGDCITLVRDRHQLVEDQHYRRVRVALHGRGLALRDEVTGREVKTKTQYFVRQDQFVVAEIDAKLGGMGIVPPDLDGAVVSSHYFSFDVDQSVCRLGWLTLLVESGFLTGLLSAKGATNYASVRPDDIRELQVPMPEVDVQDDVLRIIDAANLGYEAARDVADELSTVVQEVRLGALTGRLTQ</sequence>
<dbReference type="EMBL" id="CP162513">
    <property type="protein sequence ID" value="XDI07626.1"/>
    <property type="molecule type" value="Genomic_DNA"/>
</dbReference>
<dbReference type="InterPro" id="IPR002052">
    <property type="entry name" value="DNA_methylase_N6_adenine_CS"/>
</dbReference>
<geneLocation type="plasmid" evidence="11">
    <name>unnamed2</name>
</geneLocation>
<evidence type="ECO:0000256" key="1">
    <source>
        <dbReference type="ARBA" id="ARBA00006594"/>
    </source>
</evidence>
<evidence type="ECO:0000259" key="9">
    <source>
        <dbReference type="Pfam" id="PF02384"/>
    </source>
</evidence>
<keyword evidence="11" id="KW-0614">Plasmid</keyword>
<comment type="similarity">
    <text evidence="1">Belongs to the N(4)/N(6)-methyltransferase family.</text>
</comment>
<evidence type="ECO:0000256" key="2">
    <source>
        <dbReference type="ARBA" id="ARBA00011900"/>
    </source>
</evidence>
<evidence type="ECO:0000256" key="3">
    <source>
        <dbReference type="ARBA" id="ARBA00022603"/>
    </source>
</evidence>
<dbReference type="GO" id="GO:0009007">
    <property type="term" value="F:site-specific DNA-methyltransferase (adenine-specific) activity"/>
    <property type="evidence" value="ECO:0007669"/>
    <property type="project" value="UniProtKB-EC"/>
</dbReference>
<evidence type="ECO:0000256" key="4">
    <source>
        <dbReference type="ARBA" id="ARBA00022679"/>
    </source>
</evidence>
<feature type="domain" description="N6 adenine-specific DNA methyltransferase N-terminal" evidence="10">
    <location>
        <begin position="7"/>
        <end position="129"/>
    </location>
</feature>
<dbReference type="GO" id="GO:0003677">
    <property type="term" value="F:DNA binding"/>
    <property type="evidence" value="ECO:0007669"/>
    <property type="project" value="UniProtKB-KW"/>
</dbReference>
<dbReference type="Pfam" id="PF02384">
    <property type="entry name" value="N6_Mtase"/>
    <property type="match status" value="1"/>
</dbReference>
<protein>
    <recommendedName>
        <fullName evidence="2">site-specific DNA-methyltransferase (adenine-specific)</fullName>
        <ecNumber evidence="2">2.1.1.72</ecNumber>
    </recommendedName>
</protein>
<dbReference type="REBASE" id="856137">
    <property type="entry name" value="M.Hsp5ORF20160P"/>
</dbReference>
<dbReference type="Gene3D" id="3.40.50.150">
    <property type="entry name" value="Vaccinia Virus protein VP39"/>
    <property type="match status" value="1"/>
</dbReference>
<dbReference type="SUPFAM" id="SSF116734">
    <property type="entry name" value="DNA methylase specificity domain"/>
    <property type="match status" value="1"/>
</dbReference>
<keyword evidence="5" id="KW-0949">S-adenosyl-L-methionine</keyword>
<dbReference type="GO" id="GO:0032259">
    <property type="term" value="P:methylation"/>
    <property type="evidence" value="ECO:0007669"/>
    <property type="project" value="UniProtKB-KW"/>
</dbReference>
<dbReference type="AlphaFoldDB" id="A0AB39BNB1"/>
<dbReference type="GO" id="GO:0009307">
    <property type="term" value="P:DNA restriction-modification system"/>
    <property type="evidence" value="ECO:0007669"/>
    <property type="project" value="UniProtKB-KW"/>
</dbReference>
<keyword evidence="3 11" id="KW-0489">Methyltransferase</keyword>
<dbReference type="PROSITE" id="PS00092">
    <property type="entry name" value="N6_MTASE"/>
    <property type="match status" value="1"/>
</dbReference>
<dbReference type="Gene3D" id="1.20.1260.30">
    <property type="match status" value="1"/>
</dbReference>
<comment type="catalytic activity">
    <reaction evidence="8">
        <text>a 2'-deoxyadenosine in DNA + S-adenosyl-L-methionine = an N(6)-methyl-2'-deoxyadenosine in DNA + S-adenosyl-L-homocysteine + H(+)</text>
        <dbReference type="Rhea" id="RHEA:15197"/>
        <dbReference type="Rhea" id="RHEA-COMP:12418"/>
        <dbReference type="Rhea" id="RHEA-COMP:12419"/>
        <dbReference type="ChEBI" id="CHEBI:15378"/>
        <dbReference type="ChEBI" id="CHEBI:57856"/>
        <dbReference type="ChEBI" id="CHEBI:59789"/>
        <dbReference type="ChEBI" id="CHEBI:90615"/>
        <dbReference type="ChEBI" id="CHEBI:90616"/>
        <dbReference type="EC" id="2.1.1.72"/>
    </reaction>
</comment>
<dbReference type="Gene3D" id="3.90.220.20">
    <property type="entry name" value="DNA methylase specificity domains"/>
    <property type="match status" value="2"/>
</dbReference>
<dbReference type="InterPro" id="IPR044946">
    <property type="entry name" value="Restrct_endonuc_typeI_TRD_sf"/>
</dbReference>
<dbReference type="InterPro" id="IPR029063">
    <property type="entry name" value="SAM-dependent_MTases_sf"/>
</dbReference>
<gene>
    <name evidence="11" type="ORF">ABFY20_20160</name>
</gene>
<evidence type="ECO:0000256" key="7">
    <source>
        <dbReference type="ARBA" id="ARBA00023125"/>
    </source>
</evidence>
<evidence type="ECO:0000256" key="6">
    <source>
        <dbReference type="ARBA" id="ARBA00022747"/>
    </source>
</evidence>
<dbReference type="SUPFAM" id="SSF53335">
    <property type="entry name" value="S-adenosyl-L-methionine-dependent methyltransferases"/>
    <property type="match status" value="1"/>
</dbReference>
<dbReference type="PRINTS" id="PR00507">
    <property type="entry name" value="N12N6MTFRASE"/>
</dbReference>
<keyword evidence="7" id="KW-0238">DNA-binding</keyword>
<evidence type="ECO:0000259" key="10">
    <source>
        <dbReference type="Pfam" id="PF12161"/>
    </source>
</evidence>
<feature type="domain" description="DNA methylase adenine-specific" evidence="9">
    <location>
        <begin position="143"/>
        <end position="438"/>
    </location>
</feature>
<dbReference type="PANTHER" id="PTHR42933">
    <property type="entry name" value="SLR6095 PROTEIN"/>
    <property type="match status" value="1"/>
</dbReference>
<keyword evidence="6" id="KW-0680">Restriction system</keyword>
<dbReference type="EC" id="2.1.1.72" evidence="2"/>
<dbReference type="RefSeq" id="WP_368499991.1">
    <property type="nucleotide sequence ID" value="NZ_CP162513.1"/>
</dbReference>
<name>A0AB39BNB1_9MICO</name>
<dbReference type="PANTHER" id="PTHR42933:SF4">
    <property type="entry name" value="TYPE I RESTRICTION ENZYME ECOKI METHYLASE SUBUNIT"/>
    <property type="match status" value="1"/>
</dbReference>
<evidence type="ECO:0000313" key="11">
    <source>
        <dbReference type="EMBL" id="XDI07626.1"/>
    </source>
</evidence>
<proteinExistence type="inferred from homology"/>
<dbReference type="InterPro" id="IPR038333">
    <property type="entry name" value="T1MK-like_N_sf"/>
</dbReference>
<evidence type="ECO:0000256" key="5">
    <source>
        <dbReference type="ARBA" id="ARBA00022691"/>
    </source>
</evidence>